<dbReference type="Proteomes" id="UP000501753">
    <property type="component" value="Chromosome"/>
</dbReference>
<feature type="transmembrane region" description="Helical" evidence="1">
    <location>
        <begin position="21"/>
        <end position="48"/>
    </location>
</feature>
<organism evidence="2 4">
    <name type="scientific">Streptomyces griseoviridis</name>
    <dbReference type="NCBI Taxonomy" id="45398"/>
    <lineage>
        <taxon>Bacteria</taxon>
        <taxon>Bacillati</taxon>
        <taxon>Actinomycetota</taxon>
        <taxon>Actinomycetes</taxon>
        <taxon>Kitasatosporales</taxon>
        <taxon>Streptomycetaceae</taxon>
        <taxon>Streptomyces</taxon>
    </lineage>
</organism>
<dbReference type="KEGG" id="sgd:ELQ87_36245"/>
<dbReference type="PANTHER" id="PTHR42305">
    <property type="entry name" value="MEMBRANE PROTEIN RV1733C-RELATED"/>
    <property type="match status" value="1"/>
</dbReference>
<dbReference type="EMBL" id="CP029078">
    <property type="protein sequence ID" value="QCN84064.1"/>
    <property type="molecule type" value="Genomic_DNA"/>
</dbReference>
<evidence type="ECO:0000313" key="2">
    <source>
        <dbReference type="EMBL" id="AZS89087.1"/>
    </source>
</evidence>
<evidence type="ECO:0000313" key="3">
    <source>
        <dbReference type="EMBL" id="QCN84064.1"/>
    </source>
</evidence>
<keyword evidence="1" id="KW-0472">Membrane</keyword>
<keyword evidence="1" id="KW-1133">Transmembrane helix</keyword>
<reference evidence="3 5" key="1">
    <citation type="submission" date="2018-04" db="EMBL/GenBank/DDBJ databases">
        <title>Complete genome sequences of Streptomyces griseoviridis K61 and characterization of antagonistic properties of biological control agents.</title>
        <authorList>
            <person name="Mariita R.M."/>
            <person name="Sello J.K."/>
        </authorList>
    </citation>
    <scope>NUCLEOTIDE SEQUENCE [LARGE SCALE GENOMIC DNA]</scope>
    <source>
        <strain evidence="3 5">K61</strain>
    </source>
</reference>
<feature type="transmembrane region" description="Helical" evidence="1">
    <location>
        <begin position="144"/>
        <end position="166"/>
    </location>
</feature>
<sequence>MRTRVRGWRWRQNPLRRHSDVVEAWTALLVAVLLCLGAPLAGVMAGWWAHDYAYTVAAAQRARLHEVRAEVVGLDAATQPGVGAGDGSAYRATVRWTEPHSGRHTTTAPVPPQSRQGSVVEIWLDSRGRAVPAPPGDTAVWQHAVTMGACAAGGTAGAVLLGNAVVRRTATRHRMAEWERDWARTEPEWRPRRL</sequence>
<dbReference type="InterPro" id="IPR039708">
    <property type="entry name" value="MT1774/Rv1733c-like"/>
</dbReference>
<dbReference type="PANTHER" id="PTHR42305:SF1">
    <property type="entry name" value="MEMBRANE PROTEIN RV1733C-RELATED"/>
    <property type="match status" value="1"/>
</dbReference>
<keyword evidence="1" id="KW-0812">Transmembrane</keyword>
<accession>A0A3Q9KTF4</accession>
<evidence type="ECO:0000313" key="5">
    <source>
        <dbReference type="Proteomes" id="UP000501753"/>
    </source>
</evidence>
<reference evidence="2 4" key="2">
    <citation type="submission" date="2018-12" db="EMBL/GenBank/DDBJ databases">
        <title>Streptomyces griseoviridis F1-27 complete genome.</title>
        <authorList>
            <person name="Mariita R.M."/>
            <person name="Sello J.K."/>
        </authorList>
    </citation>
    <scope>NUCLEOTIDE SEQUENCE [LARGE SCALE GENOMIC DNA]</scope>
    <source>
        <strain evidence="2 4">F1-27</strain>
    </source>
</reference>
<evidence type="ECO:0000313" key="4">
    <source>
        <dbReference type="Proteomes" id="UP000271291"/>
    </source>
</evidence>
<dbReference type="Proteomes" id="UP000271291">
    <property type="component" value="Chromosome"/>
</dbReference>
<dbReference type="OrthoDB" id="5190748at2"/>
<dbReference type="AlphaFoldDB" id="A0A3Q9KTF4"/>
<evidence type="ECO:0008006" key="6">
    <source>
        <dbReference type="Google" id="ProtNLM"/>
    </source>
</evidence>
<keyword evidence="5" id="KW-1185">Reference proteome</keyword>
<proteinExistence type="predicted"/>
<gene>
    <name evidence="3" type="ORF">DDJ31_02995</name>
    <name evidence="2" type="ORF">ELQ87_36245</name>
</gene>
<protein>
    <recommendedName>
        <fullName evidence="6">Integral membrane protein</fullName>
    </recommendedName>
</protein>
<dbReference type="RefSeq" id="WP_127181857.1">
    <property type="nucleotide sequence ID" value="NZ_CP029078.1"/>
</dbReference>
<dbReference type="EMBL" id="CP034687">
    <property type="protein sequence ID" value="AZS89087.1"/>
    <property type="molecule type" value="Genomic_DNA"/>
</dbReference>
<evidence type="ECO:0000256" key="1">
    <source>
        <dbReference type="SAM" id="Phobius"/>
    </source>
</evidence>
<name>A0A3Q9KTF4_STRGD</name>